<dbReference type="SUPFAM" id="SSF103473">
    <property type="entry name" value="MFS general substrate transporter"/>
    <property type="match status" value="1"/>
</dbReference>
<dbReference type="InterPro" id="IPR036259">
    <property type="entry name" value="MFS_trans_sf"/>
</dbReference>
<feature type="transmembrane region" description="Helical" evidence="6">
    <location>
        <begin position="329"/>
        <end position="348"/>
    </location>
</feature>
<evidence type="ECO:0000313" key="9">
    <source>
        <dbReference type="Proteomes" id="UP000824596"/>
    </source>
</evidence>
<feature type="transmembrane region" description="Helical" evidence="6">
    <location>
        <begin position="177"/>
        <end position="197"/>
    </location>
</feature>
<dbReference type="CDD" id="cd17325">
    <property type="entry name" value="MFS_MdtG_SLC18_like"/>
    <property type="match status" value="1"/>
</dbReference>
<evidence type="ECO:0000313" key="8">
    <source>
        <dbReference type="EMBL" id="KAH0958159.1"/>
    </source>
</evidence>
<dbReference type="PANTHER" id="PTHR23506">
    <property type="entry name" value="GH10249P"/>
    <property type="match status" value="1"/>
</dbReference>
<gene>
    <name evidence="8" type="ORF">HRG_10854</name>
</gene>
<comment type="caution">
    <text evidence="8">The sequence shown here is derived from an EMBL/GenBank/DDBJ whole genome shotgun (WGS) entry which is preliminary data.</text>
</comment>
<evidence type="ECO:0000256" key="3">
    <source>
        <dbReference type="ARBA" id="ARBA00022692"/>
    </source>
</evidence>
<keyword evidence="5 6" id="KW-0472">Membrane</keyword>
<name>A0A9P8SDN8_9HYPO</name>
<evidence type="ECO:0000259" key="7">
    <source>
        <dbReference type="PROSITE" id="PS50850"/>
    </source>
</evidence>
<feature type="transmembrane region" description="Helical" evidence="6">
    <location>
        <begin position="56"/>
        <end position="78"/>
    </location>
</feature>
<dbReference type="InterPro" id="IPR020846">
    <property type="entry name" value="MFS_dom"/>
</dbReference>
<dbReference type="OrthoDB" id="5086884at2759"/>
<reference evidence="8" key="1">
    <citation type="submission" date="2021-09" db="EMBL/GenBank/DDBJ databases">
        <title>A high-quality genome of the endoparasitic fungus Hirsutella rhossiliensis with a comparison of Hirsutella genomes reveals transposable elements contributing to genome size variation.</title>
        <authorList>
            <person name="Lin R."/>
            <person name="Jiao Y."/>
            <person name="Sun X."/>
            <person name="Ling J."/>
            <person name="Xie B."/>
            <person name="Cheng X."/>
        </authorList>
    </citation>
    <scope>NUCLEOTIDE SEQUENCE</scope>
    <source>
        <strain evidence="8">HR02</strain>
    </source>
</reference>
<dbReference type="RefSeq" id="XP_044715673.1">
    <property type="nucleotide sequence ID" value="XM_044869324.1"/>
</dbReference>
<dbReference type="AlphaFoldDB" id="A0A9P8SDN8"/>
<proteinExistence type="predicted"/>
<evidence type="ECO:0000256" key="5">
    <source>
        <dbReference type="ARBA" id="ARBA00023136"/>
    </source>
</evidence>
<keyword evidence="3 6" id="KW-0812">Transmembrane</keyword>
<keyword evidence="4 6" id="KW-1133">Transmembrane helix</keyword>
<dbReference type="GeneID" id="68359982"/>
<dbReference type="Proteomes" id="UP000824596">
    <property type="component" value="Unassembled WGS sequence"/>
</dbReference>
<dbReference type="PROSITE" id="PS50850">
    <property type="entry name" value="MFS"/>
    <property type="match status" value="1"/>
</dbReference>
<dbReference type="EMBL" id="JAIZPD010000017">
    <property type="protein sequence ID" value="KAH0958159.1"/>
    <property type="molecule type" value="Genomic_DNA"/>
</dbReference>
<feature type="transmembrane region" description="Helical" evidence="6">
    <location>
        <begin position="90"/>
        <end position="113"/>
    </location>
</feature>
<dbReference type="GO" id="GO:0016020">
    <property type="term" value="C:membrane"/>
    <property type="evidence" value="ECO:0007669"/>
    <property type="project" value="UniProtKB-SubCell"/>
</dbReference>
<sequence>MASQTQPRGVGWRSKPSFVIVTVAFGLFTDLVLYGIVVPVLPFLLRDRFLVPDEQLQPYTSGLLAVYSASSVLFPLPAGWSASRVGSRRLFLAGLALLCASSAAFAFAGSFTILLSSRLLQGMSTAIVWTAGLDMVQDTVPPGQIGEAIGTIFATISAGELVAPMAGGVIYEWAGTHGIFGISAALLVVDFAMRLLVVDSKTAIKYGAGDANDANDANHDGDDGDDGDQDQERYKIRGDVVGIFKTLPILHCFREPRLHVAMTLSLVQALLIGALDATVPIEAESLFGFSSLQVGLIFTALMTPYLALGRLAGQAVDRYGTRTVTTLGYLYLAPCLVLLGLPGQHVVSGKYNNISLFCLALAMNGVGLAAVSSPAFVEAIDIVGKYESANPELFGVNGPYAQLFGFNSMYFFAGLGIGPILAGALRSQFGFLNMGVAFAAMSAMTSVASFFMVGPRRGDCH</sequence>
<feature type="domain" description="Major facilitator superfamily (MFS) profile" evidence="7">
    <location>
        <begin position="19"/>
        <end position="457"/>
    </location>
</feature>
<comment type="subcellular location">
    <subcellularLocation>
        <location evidence="1">Membrane</location>
        <topology evidence="1">Multi-pass membrane protein</topology>
    </subcellularLocation>
</comment>
<feature type="transmembrane region" description="Helical" evidence="6">
    <location>
        <begin position="18"/>
        <end position="44"/>
    </location>
</feature>
<dbReference type="PANTHER" id="PTHR23506:SF23">
    <property type="entry name" value="GH10249P"/>
    <property type="match status" value="1"/>
</dbReference>
<evidence type="ECO:0000256" key="4">
    <source>
        <dbReference type="ARBA" id="ARBA00022989"/>
    </source>
</evidence>
<dbReference type="InterPro" id="IPR011701">
    <property type="entry name" value="MFS"/>
</dbReference>
<feature type="transmembrane region" description="Helical" evidence="6">
    <location>
        <begin position="354"/>
        <end position="377"/>
    </location>
</feature>
<dbReference type="InterPro" id="IPR050930">
    <property type="entry name" value="MFS_Vesicular_Transporter"/>
</dbReference>
<evidence type="ECO:0000256" key="2">
    <source>
        <dbReference type="ARBA" id="ARBA00022448"/>
    </source>
</evidence>
<keyword evidence="2" id="KW-0813">Transport</keyword>
<protein>
    <submittedName>
        <fullName evidence="8">Major facilitator superfamily domain-containing protein</fullName>
    </submittedName>
</protein>
<keyword evidence="9" id="KW-1185">Reference proteome</keyword>
<dbReference type="Gene3D" id="1.20.1250.20">
    <property type="entry name" value="MFS general substrate transporter like domains"/>
    <property type="match status" value="2"/>
</dbReference>
<organism evidence="8 9">
    <name type="scientific">Hirsutella rhossiliensis</name>
    <dbReference type="NCBI Taxonomy" id="111463"/>
    <lineage>
        <taxon>Eukaryota</taxon>
        <taxon>Fungi</taxon>
        <taxon>Dikarya</taxon>
        <taxon>Ascomycota</taxon>
        <taxon>Pezizomycotina</taxon>
        <taxon>Sordariomycetes</taxon>
        <taxon>Hypocreomycetidae</taxon>
        <taxon>Hypocreales</taxon>
        <taxon>Ophiocordycipitaceae</taxon>
        <taxon>Hirsutella</taxon>
    </lineage>
</organism>
<feature type="transmembrane region" description="Helical" evidence="6">
    <location>
        <begin position="287"/>
        <end position="308"/>
    </location>
</feature>
<feature type="transmembrane region" description="Helical" evidence="6">
    <location>
        <begin position="403"/>
        <end position="425"/>
    </location>
</feature>
<evidence type="ECO:0000256" key="1">
    <source>
        <dbReference type="ARBA" id="ARBA00004141"/>
    </source>
</evidence>
<dbReference type="Pfam" id="PF07690">
    <property type="entry name" value="MFS_1"/>
    <property type="match status" value="1"/>
</dbReference>
<accession>A0A9P8SDN8</accession>
<feature type="transmembrane region" description="Helical" evidence="6">
    <location>
        <begin position="431"/>
        <end position="453"/>
    </location>
</feature>
<dbReference type="GO" id="GO:0022857">
    <property type="term" value="F:transmembrane transporter activity"/>
    <property type="evidence" value="ECO:0007669"/>
    <property type="project" value="InterPro"/>
</dbReference>
<evidence type="ECO:0000256" key="6">
    <source>
        <dbReference type="SAM" id="Phobius"/>
    </source>
</evidence>